<reference evidence="3 4" key="1">
    <citation type="submission" date="2019-08" db="EMBL/GenBank/DDBJ databases">
        <title>Draft genome sequences of two oriental melons (Cucumis melo L. var makuwa).</title>
        <authorList>
            <person name="Kwon S.-Y."/>
        </authorList>
    </citation>
    <scope>NUCLEOTIDE SEQUENCE [LARGE SCALE GENOMIC DNA]</scope>
    <source>
        <strain evidence="4">cv. Chang Bougi</strain>
        <tissue evidence="3">Leaf</tissue>
    </source>
</reference>
<evidence type="ECO:0000313" key="4">
    <source>
        <dbReference type="Proteomes" id="UP000321947"/>
    </source>
</evidence>
<dbReference type="InterPro" id="IPR012337">
    <property type="entry name" value="RNaseH-like_sf"/>
</dbReference>
<dbReference type="AlphaFoldDB" id="A0A5D3C4X7"/>
<name>A0A5D3C4X7_CUCMM</name>
<feature type="domain" description="RNase H type-1" evidence="2">
    <location>
        <begin position="20"/>
        <end position="136"/>
    </location>
</feature>
<evidence type="ECO:0000256" key="1">
    <source>
        <dbReference type="SAM" id="SignalP"/>
    </source>
</evidence>
<dbReference type="CDD" id="cd09279">
    <property type="entry name" value="RNase_HI_like"/>
    <property type="match status" value="1"/>
</dbReference>
<dbReference type="PANTHER" id="PTHR48475:SF1">
    <property type="entry name" value="RNASE H TYPE-1 DOMAIN-CONTAINING PROTEIN"/>
    <property type="match status" value="1"/>
</dbReference>
<proteinExistence type="predicted"/>
<keyword evidence="1" id="KW-0732">Signal</keyword>
<dbReference type="InterPro" id="IPR002156">
    <property type="entry name" value="RNaseH_domain"/>
</dbReference>
<dbReference type="GO" id="GO:0004523">
    <property type="term" value="F:RNA-DNA hybrid ribonuclease activity"/>
    <property type="evidence" value="ECO:0007669"/>
    <property type="project" value="InterPro"/>
</dbReference>
<dbReference type="Proteomes" id="UP000321947">
    <property type="component" value="Unassembled WGS sequence"/>
</dbReference>
<protein>
    <recommendedName>
        <fullName evidence="2">RNase H type-1 domain-containing protein</fullName>
    </recommendedName>
</protein>
<comment type="caution">
    <text evidence="3">The sequence shown here is derived from an EMBL/GenBank/DDBJ whole genome shotgun (WGS) entry which is preliminary data.</text>
</comment>
<accession>A0A5D3C4X7</accession>
<feature type="chain" id="PRO_5022777982" description="RNase H type-1 domain-containing protein" evidence="1">
    <location>
        <begin position="22"/>
        <end position="162"/>
    </location>
</feature>
<dbReference type="GO" id="GO:0003676">
    <property type="term" value="F:nucleic acid binding"/>
    <property type="evidence" value="ECO:0007669"/>
    <property type="project" value="InterPro"/>
</dbReference>
<evidence type="ECO:0000259" key="2">
    <source>
        <dbReference type="Pfam" id="PF13456"/>
    </source>
</evidence>
<gene>
    <name evidence="3" type="ORF">E5676_scaffold163G00660</name>
</gene>
<dbReference type="InterPro" id="IPR036397">
    <property type="entry name" value="RNaseH_sf"/>
</dbReference>
<dbReference type="Gene3D" id="3.30.420.10">
    <property type="entry name" value="Ribonuclease H-like superfamily/Ribonuclease H"/>
    <property type="match status" value="1"/>
</dbReference>
<sequence length="162" mass="18619">MRKYCLLKAWSLGSCSLMVRAQRSGAGVGIVFIFPEKHMLSYSFTLGELCSNNVVEYQALIISLQMASEFGIKYIEIFDDLKLIRNQLSYQYEVKHQDLKPYFSYVRRLMDRFDSIVLEYIPRSENKKADALANLATTLTVSEDVPINISLCQKWIVPSIES</sequence>
<dbReference type="EMBL" id="SSTD01013547">
    <property type="protein sequence ID" value="TYK06374.1"/>
    <property type="molecule type" value="Genomic_DNA"/>
</dbReference>
<feature type="signal peptide" evidence="1">
    <location>
        <begin position="1"/>
        <end position="21"/>
    </location>
</feature>
<dbReference type="SUPFAM" id="SSF53098">
    <property type="entry name" value="Ribonuclease H-like"/>
    <property type="match status" value="1"/>
</dbReference>
<organism evidence="3 4">
    <name type="scientific">Cucumis melo var. makuwa</name>
    <name type="common">Oriental melon</name>
    <dbReference type="NCBI Taxonomy" id="1194695"/>
    <lineage>
        <taxon>Eukaryota</taxon>
        <taxon>Viridiplantae</taxon>
        <taxon>Streptophyta</taxon>
        <taxon>Embryophyta</taxon>
        <taxon>Tracheophyta</taxon>
        <taxon>Spermatophyta</taxon>
        <taxon>Magnoliopsida</taxon>
        <taxon>eudicotyledons</taxon>
        <taxon>Gunneridae</taxon>
        <taxon>Pentapetalae</taxon>
        <taxon>rosids</taxon>
        <taxon>fabids</taxon>
        <taxon>Cucurbitales</taxon>
        <taxon>Cucurbitaceae</taxon>
        <taxon>Benincaseae</taxon>
        <taxon>Cucumis</taxon>
    </lineage>
</organism>
<evidence type="ECO:0000313" key="3">
    <source>
        <dbReference type="EMBL" id="TYK06374.1"/>
    </source>
</evidence>
<dbReference type="Pfam" id="PF13456">
    <property type="entry name" value="RVT_3"/>
    <property type="match status" value="1"/>
</dbReference>
<dbReference type="PANTHER" id="PTHR48475">
    <property type="entry name" value="RIBONUCLEASE H"/>
    <property type="match status" value="1"/>
</dbReference>